<evidence type="ECO:0000313" key="2">
    <source>
        <dbReference type="Proteomes" id="UP001497416"/>
    </source>
</evidence>
<name>A0ABM9NRL1_9FLAO</name>
<protein>
    <submittedName>
        <fullName evidence="1">Uncharacterized protein</fullName>
    </submittedName>
</protein>
<comment type="caution">
    <text evidence="1">The sequence shown here is derived from an EMBL/GenBank/DDBJ whole genome shotgun (WGS) entry which is preliminary data.</text>
</comment>
<sequence length="122" mass="14310">MEILKPKFELGFDVFAEVSKIDSISSYYLVFIENEKEFFKVVSDKNQIKYYNGIKLEIGHNYKFRLQQITDRRPSGPNDQFTPVNYLDIAQCRNFDKTEICTESSFELATASNLKGLYLRKE</sequence>
<proteinExistence type="predicted"/>
<dbReference type="EMBL" id="CAXIXY010000003">
    <property type="protein sequence ID" value="CAL2076320.1"/>
    <property type="molecule type" value="Genomic_DNA"/>
</dbReference>
<keyword evidence="2" id="KW-1185">Reference proteome</keyword>
<organism evidence="1 2">
    <name type="scientific">Tenacibaculum platacis</name>
    <dbReference type="NCBI Taxonomy" id="3137852"/>
    <lineage>
        <taxon>Bacteria</taxon>
        <taxon>Pseudomonadati</taxon>
        <taxon>Bacteroidota</taxon>
        <taxon>Flavobacteriia</taxon>
        <taxon>Flavobacteriales</taxon>
        <taxon>Flavobacteriaceae</taxon>
        <taxon>Tenacibaculum</taxon>
    </lineage>
</organism>
<accession>A0ABM9NRL1</accession>
<dbReference type="Proteomes" id="UP001497416">
    <property type="component" value="Unassembled WGS sequence"/>
</dbReference>
<reference evidence="1 2" key="1">
    <citation type="submission" date="2024-05" db="EMBL/GenBank/DDBJ databases">
        <authorList>
            <person name="Duchaud E."/>
        </authorList>
    </citation>
    <scope>NUCLEOTIDE SEQUENCE [LARGE SCALE GENOMIC DNA]</scope>
    <source>
        <strain evidence="1">Ena-SAMPLE-TAB-13-05-2024-13:56:06:370-140302</strain>
    </source>
</reference>
<gene>
    <name evidence="1" type="ORF">T190607A01A_10339</name>
</gene>
<evidence type="ECO:0000313" key="1">
    <source>
        <dbReference type="EMBL" id="CAL2076320.1"/>
    </source>
</evidence>